<dbReference type="Proteomes" id="UP000237438">
    <property type="component" value="Unassembled WGS sequence"/>
</dbReference>
<evidence type="ECO:0000313" key="2">
    <source>
        <dbReference type="EMBL" id="POS83783.1"/>
    </source>
</evidence>
<dbReference type="STRING" id="225359.A0A2S4PP21"/>
<dbReference type="AlphaFoldDB" id="A0A2S4PP21"/>
<feature type="compositionally biased region" description="Polar residues" evidence="1">
    <location>
        <begin position="401"/>
        <end position="411"/>
    </location>
</feature>
<protein>
    <recommendedName>
        <fullName evidence="4">Ubiquitin carboxyl-terminal hydrolase 19</fullName>
    </recommendedName>
</protein>
<gene>
    <name evidence="2" type="ORF">EPUL_005049</name>
</gene>
<evidence type="ECO:0008006" key="4">
    <source>
        <dbReference type="Google" id="ProtNLM"/>
    </source>
</evidence>
<proteinExistence type="predicted"/>
<name>A0A2S4PP21_9PEZI</name>
<dbReference type="OrthoDB" id="5369841at2759"/>
<organism evidence="2 3">
    <name type="scientific">Erysiphe pulchra</name>
    <dbReference type="NCBI Taxonomy" id="225359"/>
    <lineage>
        <taxon>Eukaryota</taxon>
        <taxon>Fungi</taxon>
        <taxon>Dikarya</taxon>
        <taxon>Ascomycota</taxon>
        <taxon>Pezizomycotina</taxon>
        <taxon>Leotiomycetes</taxon>
        <taxon>Erysiphales</taxon>
        <taxon>Erysiphaceae</taxon>
        <taxon>Erysiphe</taxon>
    </lineage>
</organism>
<dbReference type="InterPro" id="IPR021109">
    <property type="entry name" value="Peptidase_aspartic_dom_sf"/>
</dbReference>
<feature type="compositionally biased region" description="Basic and acidic residues" evidence="1">
    <location>
        <begin position="412"/>
        <end position="425"/>
    </location>
</feature>
<evidence type="ECO:0000313" key="3">
    <source>
        <dbReference type="Proteomes" id="UP000237438"/>
    </source>
</evidence>
<feature type="compositionally biased region" description="Polar residues" evidence="1">
    <location>
        <begin position="426"/>
        <end position="443"/>
    </location>
</feature>
<feature type="compositionally biased region" description="Low complexity" evidence="1">
    <location>
        <begin position="540"/>
        <end position="550"/>
    </location>
</feature>
<feature type="region of interest" description="Disordered" evidence="1">
    <location>
        <begin position="486"/>
        <end position="595"/>
    </location>
</feature>
<dbReference type="Gene3D" id="2.40.70.10">
    <property type="entry name" value="Acid Proteases"/>
    <property type="match status" value="1"/>
</dbReference>
<feature type="region of interest" description="Disordered" evidence="1">
    <location>
        <begin position="401"/>
        <end position="443"/>
    </location>
</feature>
<comment type="caution">
    <text evidence="2">The sequence shown here is derived from an EMBL/GenBank/DDBJ whole genome shotgun (WGS) entry which is preliminary data.</text>
</comment>
<reference evidence="2 3" key="1">
    <citation type="submission" date="2017-10" db="EMBL/GenBank/DDBJ databases">
        <title>Development of genomic resources for the powdery mildew, Erysiphe pulchra.</title>
        <authorList>
            <person name="Wadl P.A."/>
            <person name="Mack B.M."/>
            <person name="Moore G."/>
            <person name="Beltz S.B."/>
        </authorList>
    </citation>
    <scope>NUCLEOTIDE SEQUENCE [LARGE SCALE GENOMIC DNA]</scope>
    <source>
        <strain evidence="2">Cflorida</strain>
    </source>
</reference>
<keyword evidence="3" id="KW-1185">Reference proteome</keyword>
<feature type="compositionally biased region" description="Polar residues" evidence="1">
    <location>
        <begin position="551"/>
        <end position="560"/>
    </location>
</feature>
<evidence type="ECO:0000256" key="1">
    <source>
        <dbReference type="SAM" id="MobiDB-lite"/>
    </source>
</evidence>
<sequence length="644" mass="70262">MDSQCTLSWEDVKSIQTSLKQVQATQLNHSDRLLKLEKRQADDAAIKSVWGSNTAFPNILSGTPQPEPLQILHDDVFDKFDGEQGQNILKSLQLEDDEEPARRGTSRTNSVRFDITALQSSSWSAPGRNSGDFVPIRPCSSFGNNPMMERSLSHKSDGRQSSAGHSLPDFFSIASGRSSSLGLDLNYEVCEAHHKEAVHDPPPGMFILGPVPSIIRCWLAGDFSHDSLLYAAVCSGSQRSIIHYSLVRELGLQDLIEKEDNGKIIIKLTLYLPEATIIQPTLTSNGLNLQLPIISTKFEVTGVNQKTEHKKNICVFLGNDTLRSHNADILFSRNLMTVYGDDKCKLSIPFVRPEDDDLFKNLCITNISHEKFGLKATATPFTPVDTKSKAESKPTYFMKADNNSQCNSLDSARNEQQHLLSREKNSTSNKLSDGLEESSSINSGNTARAGCALNLSEHCTDNSSLTKPETDISVSDLNPQRSSNVILGSWRQEKNRNWSQSGYQPAKYGGNRSMKILKPSSKLNSASIKSALPPNPENPSSSSSSSSSSSLFKTNSSYDSSPLDVASPPPLSSSEHTGKKHNFLNGSGAGRRENGLLGRWESSRKISLDEPKKLKNISSNGTITSIGLLENSTNPIGGASAFAG</sequence>
<dbReference type="EMBL" id="PEDP01001357">
    <property type="protein sequence ID" value="POS83783.1"/>
    <property type="molecule type" value="Genomic_DNA"/>
</dbReference>
<accession>A0A2S4PP21</accession>